<feature type="transmembrane region" description="Helical" evidence="1">
    <location>
        <begin position="171"/>
        <end position="196"/>
    </location>
</feature>
<evidence type="ECO:0000256" key="1">
    <source>
        <dbReference type="SAM" id="Phobius"/>
    </source>
</evidence>
<accession>A0A238XM78</accession>
<feature type="transmembrane region" description="Helical" evidence="1">
    <location>
        <begin position="47"/>
        <end position="67"/>
    </location>
</feature>
<dbReference type="AlphaFoldDB" id="A0A238XM78"/>
<feature type="transmembrane region" description="Helical" evidence="1">
    <location>
        <begin position="252"/>
        <end position="267"/>
    </location>
</feature>
<dbReference type="Proteomes" id="UP000198397">
    <property type="component" value="Unassembled WGS sequence"/>
</dbReference>
<dbReference type="OrthoDB" id="248468at2157"/>
<keyword evidence="1" id="KW-1133">Transmembrane helix</keyword>
<sequence length="338" mass="36415">MSSGSDPIETAADDDRDLYDVATWEERTSLDGLAVAVHWLITRSAKLFVLLVAFVILLAILASFGLGLVFDPVVAALVALSAIPALGLAAYVYVSDVTTNEPLSLLVATFLLSILTASFAAVLNSFTRPFFAPLGYLGLVLFFFLIVGPVEETVKLLAVRLYAYSDDRFDAVIDGAVYGAIAGLGFVVIENFVYIAQNVDLDELEFAVGALGAGDGIAAVRALVGPGHVVYSAFAGYYLGLAKFNPENRGPIIVKGLLIAAAIHALYNSLVGPVTVGISALTGIPQIPALFVFILGFQGVFAYLLFRKIWRYRDVYRETHEHESDAHRDVEPELTEFE</sequence>
<name>A0A238XM78_HALVU</name>
<feature type="transmembrane region" description="Helical" evidence="1">
    <location>
        <begin position="287"/>
        <end position="306"/>
    </location>
</feature>
<gene>
    <name evidence="2" type="ORF">SAMN06264855_11940</name>
</gene>
<reference evidence="2 3" key="1">
    <citation type="submission" date="2017-06" db="EMBL/GenBank/DDBJ databases">
        <authorList>
            <person name="Kim H.J."/>
            <person name="Triplett B.A."/>
        </authorList>
    </citation>
    <scope>NUCLEOTIDE SEQUENCE [LARGE SCALE GENOMIC DNA]</scope>
    <source>
        <strain evidence="2 3">DSM 8800</strain>
    </source>
</reference>
<dbReference type="Pfam" id="PF13367">
    <property type="entry name" value="PrsW-protease"/>
    <property type="match status" value="1"/>
</dbReference>
<feature type="transmembrane region" description="Helical" evidence="1">
    <location>
        <begin position="216"/>
        <end position="240"/>
    </location>
</feature>
<feature type="transmembrane region" description="Helical" evidence="1">
    <location>
        <begin position="105"/>
        <end position="124"/>
    </location>
</feature>
<dbReference type="GO" id="GO:0008233">
    <property type="term" value="F:peptidase activity"/>
    <property type="evidence" value="ECO:0007669"/>
    <property type="project" value="InterPro"/>
</dbReference>
<dbReference type="RefSeq" id="WP_089385637.1">
    <property type="nucleotide sequence ID" value="NZ_FZNQ01000019.1"/>
</dbReference>
<evidence type="ECO:0000313" key="2">
    <source>
        <dbReference type="EMBL" id="SNR59553.1"/>
    </source>
</evidence>
<proteinExistence type="predicted"/>
<feature type="transmembrane region" description="Helical" evidence="1">
    <location>
        <begin position="73"/>
        <end position="93"/>
    </location>
</feature>
<feature type="transmembrane region" description="Helical" evidence="1">
    <location>
        <begin position="130"/>
        <end position="150"/>
    </location>
</feature>
<dbReference type="PANTHER" id="PTHR36844:SF1">
    <property type="entry name" value="PROTEASE PRSW"/>
    <property type="match status" value="1"/>
</dbReference>
<dbReference type="EMBL" id="FZNQ01000019">
    <property type="protein sequence ID" value="SNR59553.1"/>
    <property type="molecule type" value="Genomic_DNA"/>
</dbReference>
<keyword evidence="1" id="KW-0472">Membrane</keyword>
<evidence type="ECO:0000313" key="3">
    <source>
        <dbReference type="Proteomes" id="UP000198397"/>
    </source>
</evidence>
<organism evidence="2 3">
    <name type="scientific">Halorubrum vacuolatum</name>
    <name type="common">Natronobacterium vacuolatum</name>
    <dbReference type="NCBI Taxonomy" id="63740"/>
    <lineage>
        <taxon>Archaea</taxon>
        <taxon>Methanobacteriati</taxon>
        <taxon>Methanobacteriota</taxon>
        <taxon>Stenosarchaea group</taxon>
        <taxon>Halobacteria</taxon>
        <taxon>Halobacteriales</taxon>
        <taxon>Haloferacaceae</taxon>
        <taxon>Halorubrum</taxon>
    </lineage>
</organism>
<keyword evidence="1" id="KW-0812">Transmembrane</keyword>
<dbReference type="PANTHER" id="PTHR36844">
    <property type="entry name" value="PROTEASE PRSW"/>
    <property type="match status" value="1"/>
</dbReference>
<dbReference type="InterPro" id="IPR026898">
    <property type="entry name" value="PrsW"/>
</dbReference>
<keyword evidence="3" id="KW-1185">Reference proteome</keyword>
<protein>
    <submittedName>
        <fullName evidence="2">Membrane proteinase PrsW, cleaves anti-sigma factor RsiW, M82 family</fullName>
    </submittedName>
</protein>